<name>A0A251RRA9_HELAN</name>
<evidence type="ECO:0000256" key="1">
    <source>
        <dbReference type="SAM" id="MobiDB-lite"/>
    </source>
</evidence>
<reference evidence="4" key="1">
    <citation type="journal article" date="2017" name="Nature">
        <title>The sunflower genome provides insights into oil metabolism, flowering and Asterid evolution.</title>
        <authorList>
            <person name="Badouin H."/>
            <person name="Gouzy J."/>
            <person name="Grassa C.J."/>
            <person name="Murat F."/>
            <person name="Staton S.E."/>
            <person name="Cottret L."/>
            <person name="Lelandais-Briere C."/>
            <person name="Owens G.L."/>
            <person name="Carrere S."/>
            <person name="Mayjonade B."/>
            <person name="Legrand L."/>
            <person name="Gill N."/>
            <person name="Kane N.C."/>
            <person name="Bowers J.E."/>
            <person name="Hubner S."/>
            <person name="Bellec A."/>
            <person name="Berard A."/>
            <person name="Berges H."/>
            <person name="Blanchet N."/>
            <person name="Boniface M.C."/>
            <person name="Brunel D."/>
            <person name="Catrice O."/>
            <person name="Chaidir N."/>
            <person name="Claudel C."/>
            <person name="Donnadieu C."/>
            <person name="Faraut T."/>
            <person name="Fievet G."/>
            <person name="Helmstetter N."/>
            <person name="King M."/>
            <person name="Knapp S.J."/>
            <person name="Lai Z."/>
            <person name="Le Paslier M.C."/>
            <person name="Lippi Y."/>
            <person name="Lorenzon L."/>
            <person name="Mandel J.R."/>
            <person name="Marage G."/>
            <person name="Marchand G."/>
            <person name="Marquand E."/>
            <person name="Bret-Mestries E."/>
            <person name="Morien E."/>
            <person name="Nambeesan S."/>
            <person name="Nguyen T."/>
            <person name="Pegot-Espagnet P."/>
            <person name="Pouilly N."/>
            <person name="Raftis F."/>
            <person name="Sallet E."/>
            <person name="Schiex T."/>
            <person name="Thomas J."/>
            <person name="Vandecasteele C."/>
            <person name="Vares D."/>
            <person name="Vear F."/>
            <person name="Vautrin S."/>
            <person name="Crespi M."/>
            <person name="Mangin B."/>
            <person name="Burke J.M."/>
            <person name="Salse J."/>
            <person name="Munos S."/>
            <person name="Vincourt P."/>
            <person name="Rieseberg L.H."/>
            <person name="Langlade N.B."/>
        </authorList>
    </citation>
    <scope>NUCLEOTIDE SEQUENCE [LARGE SCALE GENOMIC DNA]</scope>
    <source>
        <strain evidence="4">cv. SF193</strain>
    </source>
</reference>
<dbReference type="Proteomes" id="UP000215914">
    <property type="component" value="Chromosome 17"/>
</dbReference>
<organism evidence="3 4">
    <name type="scientific">Helianthus annuus</name>
    <name type="common">Common sunflower</name>
    <dbReference type="NCBI Taxonomy" id="4232"/>
    <lineage>
        <taxon>Eukaryota</taxon>
        <taxon>Viridiplantae</taxon>
        <taxon>Streptophyta</taxon>
        <taxon>Embryophyta</taxon>
        <taxon>Tracheophyta</taxon>
        <taxon>Spermatophyta</taxon>
        <taxon>Magnoliopsida</taxon>
        <taxon>eudicotyledons</taxon>
        <taxon>Gunneridae</taxon>
        <taxon>Pentapetalae</taxon>
        <taxon>asterids</taxon>
        <taxon>campanulids</taxon>
        <taxon>Asterales</taxon>
        <taxon>Asteraceae</taxon>
        <taxon>Asteroideae</taxon>
        <taxon>Heliantheae alliance</taxon>
        <taxon>Heliantheae</taxon>
        <taxon>Helianthus</taxon>
    </lineage>
</organism>
<proteinExistence type="predicted"/>
<keyword evidence="2" id="KW-0472">Membrane</keyword>
<dbReference type="AlphaFoldDB" id="A0A251RRA9"/>
<dbReference type="EMBL" id="CM007906">
    <property type="protein sequence ID" value="OTF86896.1"/>
    <property type="molecule type" value="Genomic_DNA"/>
</dbReference>
<feature type="compositionally biased region" description="Basic residues" evidence="1">
    <location>
        <begin position="162"/>
        <end position="173"/>
    </location>
</feature>
<sequence>MLTKKVNLDLYCKTHTKRSQIISVLGESCELYKSRSLSLVSTPSLPPSHKPKYLTVLLSLSRWFTTPGVHRRIQKLPEHRAPSRKPTEVYDGARVVLFGQSLLFVLLDLLSLLVRYKKTQRNQYHDSCSTHHNRFDHLTPRHLSSSSPRRKPHPLLTGEPPHRHHIAGTRRRQPPPVAGAGEDDRVNLLCNDTWNNPHILFPRNTQRTPRLNDQENKNQARMDIRNPLSIFDYC</sequence>
<evidence type="ECO:0000256" key="2">
    <source>
        <dbReference type="SAM" id="Phobius"/>
    </source>
</evidence>
<dbReference type="InParanoid" id="A0A251RRA9"/>
<feature type="region of interest" description="Disordered" evidence="1">
    <location>
        <begin position="122"/>
        <end position="182"/>
    </location>
</feature>
<evidence type="ECO:0000313" key="3">
    <source>
        <dbReference type="EMBL" id="OTF86896.1"/>
    </source>
</evidence>
<gene>
    <name evidence="3" type="ORF">HannXRQ_Chr17g0555821</name>
</gene>
<keyword evidence="4" id="KW-1185">Reference proteome</keyword>
<accession>A0A251RRA9</accession>
<keyword evidence="2" id="KW-0812">Transmembrane</keyword>
<keyword evidence="2" id="KW-1133">Transmembrane helix</keyword>
<evidence type="ECO:0000313" key="4">
    <source>
        <dbReference type="Proteomes" id="UP000215914"/>
    </source>
</evidence>
<feature type="transmembrane region" description="Helical" evidence="2">
    <location>
        <begin position="95"/>
        <end position="114"/>
    </location>
</feature>
<protein>
    <submittedName>
        <fullName evidence="3">Uncharacterized protein</fullName>
    </submittedName>
</protein>